<dbReference type="EMBL" id="PDYG01000134">
    <property type="protein sequence ID" value="PHU36441.1"/>
    <property type="molecule type" value="Genomic_DNA"/>
</dbReference>
<comment type="function">
    <text evidence="8">Ligates lysine onto the cytidine present at position 34 of the AUA codon-specific tRNA(Ile) that contains the anticodon CAU, in an ATP-dependent manner. Cytidine is converted to lysidine, thus changing the amino acid specificity of the tRNA from methionine to isoleucine.</text>
</comment>
<comment type="domain">
    <text evidence="8">The N-terminal region contains the highly conserved SGGXDS motif, predicted to be a P-loop motif involved in ATP binding.</text>
</comment>
<dbReference type="Gene3D" id="3.40.50.620">
    <property type="entry name" value="HUPs"/>
    <property type="match status" value="1"/>
</dbReference>
<dbReference type="InterPro" id="IPR014729">
    <property type="entry name" value="Rossmann-like_a/b/a_fold"/>
</dbReference>
<comment type="similarity">
    <text evidence="8">Belongs to the tRNA(Ile)-lysidine synthase family.</text>
</comment>
<feature type="binding site" evidence="8">
    <location>
        <begin position="26"/>
        <end position="31"/>
    </location>
    <ligand>
        <name>ATP</name>
        <dbReference type="ChEBI" id="CHEBI:30616"/>
    </ligand>
</feature>
<dbReference type="PANTHER" id="PTHR43033">
    <property type="entry name" value="TRNA(ILE)-LYSIDINE SYNTHASE-RELATED"/>
    <property type="match status" value="1"/>
</dbReference>
<evidence type="ECO:0000256" key="6">
    <source>
        <dbReference type="ARBA" id="ARBA00022840"/>
    </source>
</evidence>
<dbReference type="InterPro" id="IPR011063">
    <property type="entry name" value="TilS/TtcA_N"/>
</dbReference>
<reference evidence="10 11" key="1">
    <citation type="submission" date="2017-10" db="EMBL/GenBank/DDBJ databases">
        <title>Resolving the taxonomy of Roseburia spp., Eubacterium rectale and Agathobacter spp. through phylogenomic analysis.</title>
        <authorList>
            <person name="Sheridan P.O."/>
            <person name="Walker A.W."/>
            <person name="Duncan S.H."/>
            <person name="Scott K.P."/>
            <person name="Toole P.W.O."/>
            <person name="Luis P."/>
            <person name="Flint H.J."/>
        </authorList>
    </citation>
    <scope>NUCLEOTIDE SEQUENCE [LARGE SCALE GENOMIC DNA]</scope>
    <source>
        <strain evidence="10 11">JK623</strain>
    </source>
</reference>
<dbReference type="InterPro" id="IPR012795">
    <property type="entry name" value="tRNA_Ile_lys_synt_N"/>
</dbReference>
<dbReference type="GO" id="GO:0005737">
    <property type="term" value="C:cytoplasm"/>
    <property type="evidence" value="ECO:0007669"/>
    <property type="project" value="UniProtKB-SubCell"/>
</dbReference>
<comment type="subcellular location">
    <subcellularLocation>
        <location evidence="1 8">Cytoplasm</location>
    </subcellularLocation>
</comment>
<feature type="domain" description="Lysidine-tRNA(Ile) synthetase C-terminal" evidence="9">
    <location>
        <begin position="415"/>
        <end position="492"/>
    </location>
</feature>
<proteinExistence type="inferred from homology"/>
<accession>A0A2G3DZP7</accession>
<evidence type="ECO:0000256" key="3">
    <source>
        <dbReference type="ARBA" id="ARBA00022598"/>
    </source>
</evidence>
<evidence type="ECO:0000256" key="4">
    <source>
        <dbReference type="ARBA" id="ARBA00022694"/>
    </source>
</evidence>
<sequence>MKQQLLETIRKYHMIAPNETVCVAVSGGADSVALLCALKELEPCLQCRITAVHVEHGIRGNESIRDAQFVQDLCDMLEVPLTVHHVDVPEFAAMQGIGIEEAARILRYRVFENLTEPSVVALAHHSDDQAETVLFQLARGTGLRGLCGMPPVRELTNHIRLIRPMLGVTRARIEAYLKKQGQSYCTDATNEDEAYSRNYIRAQVLPAFAGINHHAAVHISETASRLAEVEDYLQRQTKTAFEKAVVEEYEFENLCAELSLSTRRLSQMHPAIARRVIHMAIAELLHSAKDIEAVHVDEVYHLLDHVEGASIQLPGWMKVYRDSDLIVFMKVPTRELYEQMSEKVQPQELIPVTVSAQEIKMLKQEQTTMQILLCNRENTVVKKLTLCVREATNCADLRKKSCTKCLDYDKIKNGFVIRSRRESDAFVLNAKGEHKNVNREWIDAKIPEHHRGLIPIVAGETQVYAILSNYEYKGRVSVDAYVSSDTTYVLEIKEIQEEN</sequence>
<dbReference type="Proteomes" id="UP000224563">
    <property type="component" value="Unassembled WGS sequence"/>
</dbReference>
<dbReference type="GO" id="GO:0032267">
    <property type="term" value="F:tRNA(Ile)-lysidine synthase activity"/>
    <property type="evidence" value="ECO:0007669"/>
    <property type="project" value="UniProtKB-EC"/>
</dbReference>
<dbReference type="NCBIfam" id="TIGR02433">
    <property type="entry name" value="lysidine_TilS_C"/>
    <property type="match status" value="1"/>
</dbReference>
<evidence type="ECO:0000313" key="11">
    <source>
        <dbReference type="Proteomes" id="UP000224563"/>
    </source>
</evidence>
<dbReference type="GO" id="GO:0005524">
    <property type="term" value="F:ATP binding"/>
    <property type="evidence" value="ECO:0007669"/>
    <property type="project" value="UniProtKB-UniRule"/>
</dbReference>
<dbReference type="Pfam" id="PF09179">
    <property type="entry name" value="TilS"/>
    <property type="match status" value="1"/>
</dbReference>
<dbReference type="SMART" id="SM00977">
    <property type="entry name" value="TilS_C"/>
    <property type="match status" value="1"/>
</dbReference>
<protein>
    <recommendedName>
        <fullName evidence="8">tRNA(Ile)-lysidine synthase</fullName>
        <ecNumber evidence="8">6.3.4.19</ecNumber>
    </recommendedName>
    <alternativeName>
        <fullName evidence="8">tRNA(Ile)-2-lysyl-cytidine synthase</fullName>
    </alternativeName>
    <alternativeName>
        <fullName evidence="8">tRNA(Ile)-lysidine synthetase</fullName>
    </alternativeName>
</protein>
<dbReference type="SUPFAM" id="SSF56037">
    <property type="entry name" value="PheT/TilS domain"/>
    <property type="match status" value="1"/>
</dbReference>
<dbReference type="RefSeq" id="WP_099386957.1">
    <property type="nucleotide sequence ID" value="NZ_JANSWH010000101.1"/>
</dbReference>
<dbReference type="InterPro" id="IPR012796">
    <property type="entry name" value="Lysidine-tRNA-synth_C"/>
</dbReference>
<dbReference type="GO" id="GO:0006400">
    <property type="term" value="P:tRNA modification"/>
    <property type="evidence" value="ECO:0007669"/>
    <property type="project" value="UniProtKB-UniRule"/>
</dbReference>
<evidence type="ECO:0000259" key="9">
    <source>
        <dbReference type="SMART" id="SM00977"/>
    </source>
</evidence>
<evidence type="ECO:0000256" key="5">
    <source>
        <dbReference type="ARBA" id="ARBA00022741"/>
    </source>
</evidence>
<dbReference type="NCBIfam" id="TIGR02432">
    <property type="entry name" value="lysidine_TilS_N"/>
    <property type="match status" value="1"/>
</dbReference>
<dbReference type="HAMAP" id="MF_01161">
    <property type="entry name" value="tRNA_Ile_lys_synt"/>
    <property type="match status" value="1"/>
</dbReference>
<keyword evidence="4 8" id="KW-0819">tRNA processing</keyword>
<evidence type="ECO:0000256" key="8">
    <source>
        <dbReference type="HAMAP-Rule" id="MF_01161"/>
    </source>
</evidence>
<evidence type="ECO:0000313" key="10">
    <source>
        <dbReference type="EMBL" id="PHU36441.1"/>
    </source>
</evidence>
<evidence type="ECO:0000256" key="1">
    <source>
        <dbReference type="ARBA" id="ARBA00004496"/>
    </source>
</evidence>
<comment type="catalytic activity">
    <reaction evidence="7 8">
        <text>cytidine(34) in tRNA(Ile2) + L-lysine + ATP = lysidine(34) in tRNA(Ile2) + AMP + diphosphate + H(+)</text>
        <dbReference type="Rhea" id="RHEA:43744"/>
        <dbReference type="Rhea" id="RHEA-COMP:10625"/>
        <dbReference type="Rhea" id="RHEA-COMP:10670"/>
        <dbReference type="ChEBI" id="CHEBI:15378"/>
        <dbReference type="ChEBI" id="CHEBI:30616"/>
        <dbReference type="ChEBI" id="CHEBI:32551"/>
        <dbReference type="ChEBI" id="CHEBI:33019"/>
        <dbReference type="ChEBI" id="CHEBI:82748"/>
        <dbReference type="ChEBI" id="CHEBI:83665"/>
        <dbReference type="ChEBI" id="CHEBI:456215"/>
        <dbReference type="EC" id="6.3.4.19"/>
    </reaction>
</comment>
<dbReference type="InterPro" id="IPR012094">
    <property type="entry name" value="tRNA_Ile_lys_synt"/>
</dbReference>
<keyword evidence="2 8" id="KW-0963">Cytoplasm</keyword>
<dbReference type="InterPro" id="IPR015262">
    <property type="entry name" value="tRNA_Ile_lys_synt_subst-bd"/>
</dbReference>
<keyword evidence="11" id="KW-1185">Reference proteome</keyword>
<keyword evidence="6 8" id="KW-0067">ATP-binding</keyword>
<dbReference type="CDD" id="cd01992">
    <property type="entry name" value="TilS_N"/>
    <property type="match status" value="1"/>
</dbReference>
<dbReference type="SUPFAM" id="SSF52402">
    <property type="entry name" value="Adenine nucleotide alpha hydrolases-like"/>
    <property type="match status" value="1"/>
</dbReference>
<keyword evidence="3 8" id="KW-0436">Ligase</keyword>
<evidence type="ECO:0000256" key="7">
    <source>
        <dbReference type="ARBA" id="ARBA00048539"/>
    </source>
</evidence>
<keyword evidence="5 8" id="KW-0547">Nucleotide-binding</keyword>
<dbReference type="EC" id="6.3.4.19" evidence="8"/>
<gene>
    <name evidence="8 10" type="primary">tilS</name>
    <name evidence="10" type="ORF">CSX02_12735</name>
</gene>
<evidence type="ECO:0000256" key="2">
    <source>
        <dbReference type="ARBA" id="ARBA00022490"/>
    </source>
</evidence>
<dbReference type="SUPFAM" id="SSF82829">
    <property type="entry name" value="MesJ substrate recognition domain-like"/>
    <property type="match status" value="1"/>
</dbReference>
<dbReference type="Pfam" id="PF11734">
    <property type="entry name" value="TilS_C"/>
    <property type="match status" value="1"/>
</dbReference>
<dbReference type="Gene3D" id="1.20.59.20">
    <property type="match status" value="1"/>
</dbReference>
<name>A0A2G3DZP7_9FIRM</name>
<reference evidence="10 11" key="2">
    <citation type="submission" date="2017-10" db="EMBL/GenBank/DDBJ databases">
        <authorList>
            <person name="Banno H."/>
            <person name="Chua N.-H."/>
        </authorList>
    </citation>
    <scope>NUCLEOTIDE SEQUENCE [LARGE SCALE GENOMIC DNA]</scope>
    <source>
        <strain evidence="10 11">JK623</strain>
    </source>
</reference>
<dbReference type="Pfam" id="PF01171">
    <property type="entry name" value="ATP_bind_3"/>
    <property type="match status" value="1"/>
</dbReference>
<comment type="caution">
    <text evidence="10">The sequence shown here is derived from an EMBL/GenBank/DDBJ whole genome shotgun (WGS) entry which is preliminary data.</text>
</comment>
<dbReference type="AlphaFoldDB" id="A0A2G3DZP7"/>
<dbReference type="PANTHER" id="PTHR43033:SF1">
    <property type="entry name" value="TRNA(ILE)-LYSIDINE SYNTHASE-RELATED"/>
    <property type="match status" value="1"/>
</dbReference>
<organism evidence="10 11">
    <name type="scientific">Agathobacter ruminis</name>
    <dbReference type="NCBI Taxonomy" id="1712665"/>
    <lineage>
        <taxon>Bacteria</taxon>
        <taxon>Bacillati</taxon>
        <taxon>Bacillota</taxon>
        <taxon>Clostridia</taxon>
        <taxon>Lachnospirales</taxon>
        <taxon>Lachnospiraceae</taxon>
        <taxon>Agathobacter</taxon>
    </lineage>
</organism>